<dbReference type="InterPro" id="IPR008144">
    <property type="entry name" value="Guanylate_kin-like_dom"/>
</dbReference>
<dbReference type="GO" id="GO:0004385">
    <property type="term" value="F:GMP kinase activity"/>
    <property type="evidence" value="ECO:0007669"/>
    <property type="project" value="UniProtKB-EC"/>
</dbReference>
<dbReference type="InterPro" id="IPR008145">
    <property type="entry name" value="GK/Ca_channel_bsu"/>
</dbReference>
<evidence type="ECO:0000256" key="4">
    <source>
        <dbReference type="ARBA" id="ARBA00022777"/>
    </source>
</evidence>
<evidence type="ECO:0000256" key="3">
    <source>
        <dbReference type="ARBA" id="ARBA00022679"/>
    </source>
</evidence>
<keyword evidence="4 7" id="KW-0418">Kinase</keyword>
<comment type="function">
    <text evidence="1">Essential for recycling GMP and indirectly, cGMP.</text>
</comment>
<dbReference type="EMBL" id="DVGC01000029">
    <property type="protein sequence ID" value="HIR05386.1"/>
    <property type="molecule type" value="Genomic_DNA"/>
</dbReference>
<evidence type="ECO:0000313" key="8">
    <source>
        <dbReference type="Proteomes" id="UP000824250"/>
    </source>
</evidence>
<proteinExistence type="inferred from homology"/>
<dbReference type="Pfam" id="PF00625">
    <property type="entry name" value="Guanylate_kin"/>
    <property type="match status" value="1"/>
</dbReference>
<dbReference type="InterPro" id="IPR027417">
    <property type="entry name" value="P-loop_NTPase"/>
</dbReference>
<evidence type="ECO:0000256" key="5">
    <source>
        <dbReference type="ARBA" id="ARBA00048594"/>
    </source>
</evidence>
<evidence type="ECO:0000256" key="2">
    <source>
        <dbReference type="ARBA" id="ARBA00005790"/>
    </source>
</evidence>
<evidence type="ECO:0000259" key="6">
    <source>
        <dbReference type="PROSITE" id="PS50052"/>
    </source>
</evidence>
<dbReference type="SMART" id="SM00072">
    <property type="entry name" value="GuKc"/>
    <property type="match status" value="1"/>
</dbReference>
<dbReference type="Gene3D" id="3.40.50.300">
    <property type="entry name" value="P-loop containing nucleotide triphosphate hydrolases"/>
    <property type="match status" value="1"/>
</dbReference>
<feature type="domain" description="Guanylate kinase-like" evidence="6">
    <location>
        <begin position="2"/>
        <end position="191"/>
    </location>
</feature>
<evidence type="ECO:0000313" key="7">
    <source>
        <dbReference type="EMBL" id="HIR05386.1"/>
    </source>
</evidence>
<keyword evidence="3" id="KW-0808">Transferase</keyword>
<comment type="caution">
    <text evidence="7">The sequence shown here is derived from an EMBL/GenBank/DDBJ whole genome shotgun (WGS) entry which is preliminary data.</text>
</comment>
<protein>
    <submittedName>
        <fullName evidence="7">Guanylate kinase</fullName>
    </submittedName>
</protein>
<dbReference type="Proteomes" id="UP000824250">
    <property type="component" value="Unassembled WGS sequence"/>
</dbReference>
<reference evidence="7" key="1">
    <citation type="submission" date="2020-10" db="EMBL/GenBank/DDBJ databases">
        <authorList>
            <person name="Gilroy R."/>
        </authorList>
    </citation>
    <scope>NUCLEOTIDE SEQUENCE</scope>
    <source>
        <strain evidence="7">CHK180-2868</strain>
    </source>
</reference>
<accession>A0A9D1D4Q1</accession>
<organism evidence="7 8">
    <name type="scientific">Candidatus Copromonas faecavium</name>
    <name type="common">nom. illeg.</name>
    <dbReference type="NCBI Taxonomy" id="2840740"/>
    <lineage>
        <taxon>Bacteria</taxon>
        <taxon>Bacillati</taxon>
        <taxon>Bacillota</taxon>
        <taxon>Clostridia</taxon>
        <taxon>Lachnospirales</taxon>
        <taxon>Lachnospiraceae</taxon>
        <taxon>Candidatus Copromonas (nom. illeg.)</taxon>
    </lineage>
</organism>
<comment type="similarity">
    <text evidence="2">Belongs to the guanylate kinase family.</text>
</comment>
<name>A0A9D1D4Q1_9FIRM</name>
<dbReference type="AlphaFoldDB" id="A0A9D1D4Q1"/>
<dbReference type="GO" id="GO:0005829">
    <property type="term" value="C:cytosol"/>
    <property type="evidence" value="ECO:0007669"/>
    <property type="project" value="TreeGrafter"/>
</dbReference>
<gene>
    <name evidence="7" type="ORF">IAB28_05405</name>
</gene>
<reference evidence="7" key="2">
    <citation type="journal article" date="2021" name="PeerJ">
        <title>Extensive microbial diversity within the chicken gut microbiome revealed by metagenomics and culture.</title>
        <authorList>
            <person name="Gilroy R."/>
            <person name="Ravi A."/>
            <person name="Getino M."/>
            <person name="Pursley I."/>
            <person name="Horton D.L."/>
            <person name="Alikhan N.F."/>
            <person name="Baker D."/>
            <person name="Gharbi K."/>
            <person name="Hall N."/>
            <person name="Watson M."/>
            <person name="Adriaenssens E.M."/>
            <person name="Foster-Nyarko E."/>
            <person name="Jarju S."/>
            <person name="Secka A."/>
            <person name="Antonio M."/>
            <person name="Oren A."/>
            <person name="Chaudhuri R.R."/>
            <person name="La Ragione R."/>
            <person name="Hildebrand F."/>
            <person name="Pallen M.J."/>
        </authorList>
    </citation>
    <scope>NUCLEOTIDE SEQUENCE</scope>
    <source>
        <strain evidence="7">CHK180-2868</strain>
    </source>
</reference>
<comment type="catalytic activity">
    <reaction evidence="5">
        <text>GMP + ATP = GDP + ADP</text>
        <dbReference type="Rhea" id="RHEA:20780"/>
        <dbReference type="ChEBI" id="CHEBI:30616"/>
        <dbReference type="ChEBI" id="CHEBI:58115"/>
        <dbReference type="ChEBI" id="CHEBI:58189"/>
        <dbReference type="ChEBI" id="CHEBI:456216"/>
        <dbReference type="EC" id="2.7.4.8"/>
    </reaction>
</comment>
<dbReference type="PROSITE" id="PS00856">
    <property type="entry name" value="GUANYLATE_KINASE_1"/>
    <property type="match status" value="1"/>
</dbReference>
<dbReference type="PANTHER" id="PTHR23117">
    <property type="entry name" value="GUANYLATE KINASE-RELATED"/>
    <property type="match status" value="1"/>
</dbReference>
<dbReference type="PANTHER" id="PTHR23117:SF13">
    <property type="entry name" value="GUANYLATE KINASE"/>
    <property type="match status" value="1"/>
</dbReference>
<dbReference type="SUPFAM" id="SSF52540">
    <property type="entry name" value="P-loop containing nucleoside triphosphate hydrolases"/>
    <property type="match status" value="1"/>
</dbReference>
<sequence>MTKIYYLMGKSATGKDTVFKELLSRHPELKTIVMYTTRPIRDGERDGVEYYFTNQKKLEELSQAGKVIELRTYETVHGPWSYFTADDGQFDLESGQKYLMIGTLDSYEKMCRYFGNEVVVPLYLELPDGERLMRALKREEKQKEPCYREVCRRYLADEKDFSEERLLELGIQKRFSNMNLEHCVKEIIREL</sequence>
<dbReference type="InterPro" id="IPR020590">
    <property type="entry name" value="Guanylate_kinase_CS"/>
</dbReference>
<dbReference type="PROSITE" id="PS50052">
    <property type="entry name" value="GUANYLATE_KINASE_2"/>
    <property type="match status" value="1"/>
</dbReference>
<evidence type="ECO:0000256" key="1">
    <source>
        <dbReference type="ARBA" id="ARBA00003531"/>
    </source>
</evidence>